<feature type="compositionally biased region" description="Polar residues" evidence="1">
    <location>
        <begin position="418"/>
        <end position="441"/>
    </location>
</feature>
<feature type="region of interest" description="Disordered" evidence="1">
    <location>
        <begin position="584"/>
        <end position="603"/>
    </location>
</feature>
<dbReference type="InterPro" id="IPR045107">
    <property type="entry name" value="SAC3/GANP/THP3"/>
</dbReference>
<dbReference type="Proteomes" id="UP000315295">
    <property type="component" value="Unassembled WGS sequence"/>
</dbReference>
<evidence type="ECO:0000313" key="4">
    <source>
        <dbReference type="Proteomes" id="UP000315295"/>
    </source>
</evidence>
<evidence type="ECO:0000313" key="3">
    <source>
        <dbReference type="EMBL" id="TQE04903.1"/>
    </source>
</evidence>
<protein>
    <recommendedName>
        <fullName evidence="2">PCI domain-containing protein</fullName>
    </recommendedName>
</protein>
<dbReference type="InterPro" id="IPR005062">
    <property type="entry name" value="SAC3/GANP/THP3_conserved"/>
</dbReference>
<evidence type="ECO:0000256" key="1">
    <source>
        <dbReference type="SAM" id="MobiDB-lite"/>
    </source>
</evidence>
<sequence>MMNQGGNAETIAPLDPNSLENRYNINANQGQTPSYPPLSTTGSEASSWNIHRTDNSSTDNGVHSHSTYQYDQQPQPPGSSTSSLGTVNAPQDYNSYASYQHSSDTYGYGSAGYPGYYNNYQQQSNTSYSQPVGAYQNTGAPYQPLSSFQNTGSYAGSASYSSTYYNPADYQTAGGYSSSSYNNQTNAWSDGNYANYTPHQYSQYTPDTTAAYSSSTETSTSQNYEQHYKQWADYYSQTEVSCAPGTENISVTSKPNVGCSVPGATTGYQTSDSQLPPPPPLPSYAPSWRPEPSPSELPSVQSGAVVIGAHDGYWNHGAPASQSQVHHNSSMQQHIQKPMDEKASYDSFQDHQKTAFSQAPNMQYPASQQVPHASHTYQSPLQPVPSHASHTYQSPSQPVPSHASHTYQSPSQPVPSHASHTYQSLSQPVPSHVSHTYQSPLQPVPSHASHTYQSPSKPAPPIGTQRDNKLQIPTNPRITSNPTFGLPKTDKDSCTTTAAAKPAYISVSLPKPVDKVTSSATADSLLKPGMFPKSLCGYVERALARYKDDRQKAACQSVMTEIITQATADGTLYTRDWDTEPLFPLPNEDAVNKEPPSVGFSLQSSNLVSSLPKYKRSPNKRSKSRWEPLPEEKPVEKPASVNNDSLKFSWMNVNDKQRKPWMGSAGFKDGNTSNGKFTPQEPKNGSKITQKPFKKQRLSYVLSMVENDDASSDSDKEESLTAYYTGAMGLEDSPEERKRRENRSRRFERVQGHRAQNNHFKPKKAGGGNLYARRATALVLSKNFEDGGSRAVEDIDWDSLTVKGTCQEIEKRYLRLTSAPDPATVRPEDVLEKALLMVQNSQKNYLYKCDQLKSIRQDLTVQRIRNHLTVKVYETHARLAVEVGDLPEYNQCASQLKSLYAEGIEGCYMEFSAYNLLCVILHSNNNRDLVSSMASLSVEAKRDEAVKHALAVRSAVTSGNYVMFFRLYKTAPNLSTCLMDLYVEKMRYKAVSCICRSYRPTIPVPYVAQILGFTTSTPTNEESEEKDSEGLDECIEWLKVHGACLTVDNSGEMQLDTKPTSSSLYMPETDAVSHGDATLAVNDFLTRTPL</sequence>
<feature type="compositionally biased region" description="Basic residues" evidence="1">
    <location>
        <begin position="613"/>
        <end position="623"/>
    </location>
</feature>
<feature type="region of interest" description="Disordered" evidence="1">
    <location>
        <begin position="262"/>
        <end position="348"/>
    </location>
</feature>
<feature type="compositionally biased region" description="Basic and acidic residues" evidence="1">
    <location>
        <begin position="735"/>
        <end position="751"/>
    </location>
</feature>
<feature type="compositionally biased region" description="Polar residues" evidence="1">
    <location>
        <begin position="670"/>
        <end position="689"/>
    </location>
</feature>
<dbReference type="PANTHER" id="PTHR12436">
    <property type="entry name" value="80 KDA MCM3-ASSOCIATED PROTEIN"/>
    <property type="match status" value="1"/>
</dbReference>
<feature type="compositionally biased region" description="Pro residues" evidence="1">
    <location>
        <begin position="275"/>
        <end position="295"/>
    </location>
</feature>
<feature type="region of interest" description="Disordered" evidence="1">
    <location>
        <begin position="1"/>
        <end position="89"/>
    </location>
</feature>
<reference evidence="3 4" key="1">
    <citation type="journal article" date="2019" name="G3 (Bethesda)">
        <title>Sequencing of a Wild Apple (Malus baccata) Genome Unravels the Differences Between Cultivated and Wild Apple Species Regarding Disease Resistance and Cold Tolerance.</title>
        <authorList>
            <person name="Chen X."/>
        </authorList>
    </citation>
    <scope>NUCLEOTIDE SEQUENCE [LARGE SCALE GENOMIC DNA]</scope>
    <source>
        <strain evidence="4">cv. Shandingzi</strain>
        <tissue evidence="3">Leaves</tissue>
    </source>
</reference>
<dbReference type="PROSITE" id="PS50250">
    <property type="entry name" value="PCI"/>
    <property type="match status" value="1"/>
</dbReference>
<evidence type="ECO:0000259" key="2">
    <source>
        <dbReference type="PROSITE" id="PS50250"/>
    </source>
</evidence>
<dbReference type="InterPro" id="IPR000717">
    <property type="entry name" value="PCI_dom"/>
</dbReference>
<dbReference type="AlphaFoldDB" id="A0A540N2Y4"/>
<dbReference type="PANTHER" id="PTHR12436:SF4">
    <property type="entry name" value="LEUKOCYTE RECEPTOR CLUSTER MEMBER 8"/>
    <property type="match status" value="1"/>
</dbReference>
<feature type="domain" description="PCI" evidence="2">
    <location>
        <begin position="885"/>
        <end position="1071"/>
    </location>
</feature>
<feature type="compositionally biased region" description="Basic and acidic residues" evidence="1">
    <location>
        <begin position="624"/>
        <end position="636"/>
    </location>
</feature>
<feature type="region of interest" description="Disordered" evidence="1">
    <location>
        <begin position="366"/>
        <end position="492"/>
    </location>
</feature>
<feature type="compositionally biased region" description="Basic and acidic residues" evidence="1">
    <location>
        <begin position="337"/>
        <end position="348"/>
    </location>
</feature>
<feature type="compositionally biased region" description="Polar residues" evidence="1">
    <location>
        <begin position="366"/>
        <end position="381"/>
    </location>
</feature>
<feature type="compositionally biased region" description="Polar residues" evidence="1">
    <location>
        <begin position="78"/>
        <end position="89"/>
    </location>
</feature>
<dbReference type="Pfam" id="PF03399">
    <property type="entry name" value="SAC3_GANP"/>
    <property type="match status" value="1"/>
</dbReference>
<feature type="compositionally biased region" description="Polar residues" evidence="1">
    <location>
        <begin position="18"/>
        <end position="71"/>
    </location>
</feature>
<accession>A0A540N2Y4</accession>
<dbReference type="EMBL" id="VIEB01000132">
    <property type="protein sequence ID" value="TQE04903.1"/>
    <property type="molecule type" value="Genomic_DNA"/>
</dbReference>
<comment type="caution">
    <text evidence="3">The sequence shown here is derived from an EMBL/GenBank/DDBJ whole genome shotgun (WGS) entry which is preliminary data.</text>
</comment>
<name>A0A540N2Y4_MALBA</name>
<feature type="compositionally biased region" description="Polar residues" evidence="1">
    <location>
        <begin position="320"/>
        <end position="335"/>
    </location>
</feature>
<feature type="compositionally biased region" description="Polar residues" evidence="1">
    <location>
        <begin position="471"/>
        <end position="483"/>
    </location>
</feature>
<feature type="region of interest" description="Disordered" evidence="1">
    <location>
        <begin position="728"/>
        <end position="752"/>
    </location>
</feature>
<gene>
    <name evidence="3" type="ORF">C1H46_009506</name>
</gene>
<dbReference type="STRING" id="106549.A0A540N2Y4"/>
<dbReference type="FunFam" id="1.25.40.990:FF:000005">
    <property type="entry name" value="Putative SAC3/GANP family protein"/>
    <property type="match status" value="1"/>
</dbReference>
<feature type="region of interest" description="Disordered" evidence="1">
    <location>
        <begin position="611"/>
        <end position="640"/>
    </location>
</feature>
<organism evidence="3 4">
    <name type="scientific">Malus baccata</name>
    <name type="common">Siberian crab apple</name>
    <name type="synonym">Pyrus baccata</name>
    <dbReference type="NCBI Taxonomy" id="106549"/>
    <lineage>
        <taxon>Eukaryota</taxon>
        <taxon>Viridiplantae</taxon>
        <taxon>Streptophyta</taxon>
        <taxon>Embryophyta</taxon>
        <taxon>Tracheophyta</taxon>
        <taxon>Spermatophyta</taxon>
        <taxon>Magnoliopsida</taxon>
        <taxon>eudicotyledons</taxon>
        <taxon>Gunneridae</taxon>
        <taxon>Pentapetalae</taxon>
        <taxon>rosids</taxon>
        <taxon>fabids</taxon>
        <taxon>Rosales</taxon>
        <taxon>Rosaceae</taxon>
        <taxon>Amygdaloideae</taxon>
        <taxon>Maleae</taxon>
        <taxon>Malus</taxon>
    </lineage>
</organism>
<dbReference type="Gene3D" id="1.25.40.990">
    <property type="match status" value="1"/>
</dbReference>
<proteinExistence type="predicted"/>
<keyword evidence="4" id="KW-1185">Reference proteome</keyword>
<dbReference type="GO" id="GO:0005634">
    <property type="term" value="C:nucleus"/>
    <property type="evidence" value="ECO:0007669"/>
    <property type="project" value="TreeGrafter"/>
</dbReference>
<feature type="region of interest" description="Disordered" evidence="1">
    <location>
        <begin position="659"/>
        <end position="692"/>
    </location>
</feature>